<feature type="transmembrane region" description="Helical" evidence="12">
    <location>
        <begin position="312"/>
        <end position="332"/>
    </location>
</feature>
<feature type="transmembrane region" description="Helical" evidence="12">
    <location>
        <begin position="238"/>
        <end position="261"/>
    </location>
</feature>
<dbReference type="InterPro" id="IPR007315">
    <property type="entry name" value="PIG-V/Gpi18"/>
</dbReference>
<evidence type="ECO:0000256" key="2">
    <source>
        <dbReference type="ARBA" id="ARBA00004687"/>
    </source>
</evidence>
<keyword evidence="5 12" id="KW-0337">GPI-anchor biosynthesis</keyword>
<dbReference type="PANTHER" id="PTHR12468">
    <property type="entry name" value="GPI MANNOSYLTRANSFERASE 2"/>
    <property type="match status" value="1"/>
</dbReference>
<keyword evidence="14" id="KW-1185">Reference proteome</keyword>
<feature type="transmembrane region" description="Helical" evidence="12">
    <location>
        <begin position="198"/>
        <end position="226"/>
    </location>
</feature>
<dbReference type="GO" id="GO:0016757">
    <property type="term" value="F:glycosyltransferase activity"/>
    <property type="evidence" value="ECO:0007669"/>
    <property type="project" value="UniProtKB-KW"/>
</dbReference>
<name>A0ABX6F077_KLUMA</name>
<feature type="transmembrane region" description="Helical" evidence="12">
    <location>
        <begin position="344"/>
        <end position="364"/>
    </location>
</feature>
<dbReference type="PANTHER" id="PTHR12468:SF2">
    <property type="entry name" value="GPI MANNOSYLTRANSFERASE 2"/>
    <property type="match status" value="1"/>
</dbReference>
<evidence type="ECO:0000256" key="6">
    <source>
        <dbReference type="ARBA" id="ARBA00022676"/>
    </source>
</evidence>
<keyword evidence="6 12" id="KW-0328">Glycosyltransferase</keyword>
<evidence type="ECO:0000256" key="7">
    <source>
        <dbReference type="ARBA" id="ARBA00022679"/>
    </source>
</evidence>
<feature type="transmembrane region" description="Helical" evidence="12">
    <location>
        <begin position="395"/>
        <end position="414"/>
    </location>
</feature>
<evidence type="ECO:0000313" key="14">
    <source>
        <dbReference type="Proteomes" id="UP000422736"/>
    </source>
</evidence>
<evidence type="ECO:0000256" key="5">
    <source>
        <dbReference type="ARBA" id="ARBA00022502"/>
    </source>
</evidence>
<keyword evidence="8 12" id="KW-0812">Transmembrane</keyword>
<keyword evidence="9 12" id="KW-0256">Endoplasmic reticulum</keyword>
<evidence type="ECO:0000256" key="1">
    <source>
        <dbReference type="ARBA" id="ARBA00004477"/>
    </source>
</evidence>
<evidence type="ECO:0000256" key="3">
    <source>
        <dbReference type="ARBA" id="ARBA00008698"/>
    </source>
</evidence>
<comment type="similarity">
    <text evidence="3 12">Belongs to the PIGV family.</text>
</comment>
<dbReference type="EC" id="2.4.1.-" evidence="12"/>
<dbReference type="Pfam" id="PF04188">
    <property type="entry name" value="Mannosyl_trans2"/>
    <property type="match status" value="1"/>
</dbReference>
<evidence type="ECO:0000256" key="4">
    <source>
        <dbReference type="ARBA" id="ARBA00013795"/>
    </source>
</evidence>
<organism evidence="13 14">
    <name type="scientific">Kluyveromyces marxianus</name>
    <name type="common">Yeast</name>
    <name type="synonym">Candida kefyr</name>
    <dbReference type="NCBI Taxonomy" id="4911"/>
    <lineage>
        <taxon>Eukaryota</taxon>
        <taxon>Fungi</taxon>
        <taxon>Dikarya</taxon>
        <taxon>Ascomycota</taxon>
        <taxon>Saccharomycotina</taxon>
        <taxon>Saccharomycetes</taxon>
        <taxon>Saccharomycetales</taxon>
        <taxon>Saccharomycetaceae</taxon>
        <taxon>Kluyveromyces</taxon>
    </lineage>
</organism>
<comment type="pathway">
    <text evidence="2 12">Glycolipid biosynthesis; glycosylphosphatidylinositol-anchor biosynthesis.</text>
</comment>
<feature type="transmembrane region" description="Helical" evidence="12">
    <location>
        <begin position="105"/>
        <end position="127"/>
    </location>
</feature>
<proteinExistence type="inferred from homology"/>
<comment type="subcellular location">
    <subcellularLocation>
        <location evidence="1 12">Endoplasmic reticulum membrane</location>
        <topology evidence="1 12">Multi-pass membrane protein</topology>
    </subcellularLocation>
</comment>
<reference evidence="13 14" key="1">
    <citation type="submission" date="2016-03" db="EMBL/GenBank/DDBJ databases">
        <title>How can Kluyveromyces marxianus grow so fast - potential evolutionary course in Saccharomyces Complex revealed by comparative genomics.</title>
        <authorList>
            <person name="Mo W."/>
            <person name="Lu W."/>
            <person name="Yang X."/>
            <person name="Qi J."/>
            <person name="Lv H."/>
        </authorList>
    </citation>
    <scope>NUCLEOTIDE SEQUENCE [LARGE SCALE GENOMIC DNA]</scope>
    <source>
        <strain evidence="13 14">FIM1</strain>
    </source>
</reference>
<keyword evidence="10 12" id="KW-1133">Transmembrane helix</keyword>
<protein>
    <recommendedName>
        <fullName evidence="4 12">GPI mannosyltransferase 2</fullName>
        <ecNumber evidence="12">2.4.1.-</ecNumber>
    </recommendedName>
</protein>
<evidence type="ECO:0000256" key="11">
    <source>
        <dbReference type="ARBA" id="ARBA00023136"/>
    </source>
</evidence>
<feature type="transmembrane region" description="Helical" evidence="12">
    <location>
        <begin position="148"/>
        <end position="178"/>
    </location>
</feature>
<keyword evidence="11 12" id="KW-0472">Membrane</keyword>
<dbReference type="EMBL" id="CP015059">
    <property type="protein sequence ID" value="QGN17451.1"/>
    <property type="molecule type" value="Genomic_DNA"/>
</dbReference>
<accession>A0ABX6F077</accession>
<evidence type="ECO:0000256" key="10">
    <source>
        <dbReference type="ARBA" id="ARBA00022989"/>
    </source>
</evidence>
<evidence type="ECO:0000313" key="13">
    <source>
        <dbReference type="EMBL" id="QGN17451.1"/>
    </source>
</evidence>
<evidence type="ECO:0000256" key="9">
    <source>
        <dbReference type="ARBA" id="ARBA00022824"/>
    </source>
</evidence>
<dbReference type="Proteomes" id="UP000422736">
    <property type="component" value="Chromosome 6"/>
</dbReference>
<gene>
    <name evidence="13" type="primary">GPI18</name>
    <name evidence="13" type="ORF">FIM1_4185</name>
</gene>
<evidence type="ECO:0000256" key="12">
    <source>
        <dbReference type="RuleBase" id="RU363112"/>
    </source>
</evidence>
<feature type="transmembrane region" description="Helical" evidence="12">
    <location>
        <begin position="12"/>
        <end position="31"/>
    </location>
</feature>
<comment type="function">
    <text evidence="12">Mannosyltransferase involved in glycosylphosphatidylinositol-anchor biosynthesis.</text>
</comment>
<keyword evidence="7 12" id="KW-0808">Transferase</keyword>
<evidence type="ECO:0000256" key="8">
    <source>
        <dbReference type="ARBA" id="ARBA00022692"/>
    </source>
</evidence>
<sequence length="417" mass="48998">MFKGSNYKPFHVVNATFVGVKLLQFILVWLAPSTFDTSTHLFLERFGITSDPWWSKLLAWDSVFFVKTSEWIRITGNWTPQYEHEWAFSPYWAQIITSSDVQHTVLRAVVLNILLHYVSTWILYFLTKVTFPPFGQKAQTEVALITSVLFILSSAAGFLISIYSEPIAFTLSLFGMLLRQLSVKFDVYGNIQLNHIKWIGYVLSSFCFSMAFLNRSNCLLLGIFYIYDCLNLWKQKMWITSIFYPIFSGAVLFATFVYSYYYVPYGVFCPERGEWCTRKILDLPLTYQSLYSYIQSKHWNVGFLKYWTLNNIPNFLFGLPNILIIWNSVDYFSYQYTLQNMKPYIWIARALLLIIVFFANVQIINRVSSFLPLPLWFIADILHKKYTDTRVVKYYLIWLLIWIPLQTALFACFLPPA</sequence>